<dbReference type="InterPro" id="IPR043502">
    <property type="entry name" value="DNA/RNA_pol_sf"/>
</dbReference>
<dbReference type="CDD" id="cd01650">
    <property type="entry name" value="RT_nLTR_like"/>
    <property type="match status" value="1"/>
</dbReference>
<comment type="caution">
    <text evidence="3">The sequence shown here is derived from an EMBL/GenBank/DDBJ whole genome shotgun (WGS) entry which is preliminary data.</text>
</comment>
<dbReference type="Pfam" id="PF00078">
    <property type="entry name" value="RVT_1"/>
    <property type="match status" value="1"/>
</dbReference>
<dbReference type="Proteomes" id="UP000233551">
    <property type="component" value="Unassembled WGS sequence"/>
</dbReference>
<evidence type="ECO:0000313" key="4">
    <source>
        <dbReference type="Proteomes" id="UP000233551"/>
    </source>
</evidence>
<dbReference type="InterPro" id="IPR026960">
    <property type="entry name" value="RVT-Znf"/>
</dbReference>
<evidence type="ECO:0000259" key="2">
    <source>
        <dbReference type="Pfam" id="PF13966"/>
    </source>
</evidence>
<reference evidence="3 4" key="1">
    <citation type="submission" date="2017-11" db="EMBL/GenBank/DDBJ databases">
        <title>De-novo sequencing of pomegranate (Punica granatum L.) genome.</title>
        <authorList>
            <person name="Akparov Z."/>
            <person name="Amiraslanov A."/>
            <person name="Hajiyeva S."/>
            <person name="Abbasov M."/>
            <person name="Kaur K."/>
            <person name="Hamwieh A."/>
            <person name="Solovyev V."/>
            <person name="Salamov A."/>
            <person name="Braich B."/>
            <person name="Kosarev P."/>
            <person name="Mahmoud A."/>
            <person name="Hajiyev E."/>
            <person name="Babayeva S."/>
            <person name="Izzatullayeva V."/>
            <person name="Mammadov A."/>
            <person name="Mammadov A."/>
            <person name="Sharifova S."/>
            <person name="Ojaghi J."/>
            <person name="Eynullazada K."/>
            <person name="Bayramov B."/>
            <person name="Abdulazimova A."/>
            <person name="Shahmuradov I."/>
        </authorList>
    </citation>
    <scope>NUCLEOTIDE SEQUENCE [LARGE SCALE GENOMIC DNA]</scope>
    <source>
        <strain evidence="4">cv. AG2017</strain>
        <tissue evidence="3">Leaf</tissue>
    </source>
</reference>
<proteinExistence type="predicted"/>
<protein>
    <recommendedName>
        <fullName evidence="5">Reverse transcriptase domain-containing protein</fullName>
    </recommendedName>
</protein>
<evidence type="ECO:0000313" key="3">
    <source>
        <dbReference type="EMBL" id="PKI76232.1"/>
    </source>
</evidence>
<dbReference type="PANTHER" id="PTHR46890">
    <property type="entry name" value="NON-LTR RETROLELEMENT REVERSE TRANSCRIPTASE-LIKE PROTEIN-RELATED"/>
    <property type="match status" value="1"/>
</dbReference>
<dbReference type="InterPro" id="IPR052343">
    <property type="entry name" value="Retrotransposon-Effector_Assoc"/>
</dbReference>
<feature type="domain" description="Reverse transcriptase" evidence="1">
    <location>
        <begin position="157"/>
        <end position="316"/>
    </location>
</feature>
<name>A0A2I0L6A4_PUNGR</name>
<dbReference type="PANTHER" id="PTHR46890:SF48">
    <property type="entry name" value="RNA-DIRECTED DNA POLYMERASE"/>
    <property type="match status" value="1"/>
</dbReference>
<dbReference type="InterPro" id="IPR000477">
    <property type="entry name" value="RT_dom"/>
</dbReference>
<organism evidence="3 4">
    <name type="scientific">Punica granatum</name>
    <name type="common">Pomegranate</name>
    <dbReference type="NCBI Taxonomy" id="22663"/>
    <lineage>
        <taxon>Eukaryota</taxon>
        <taxon>Viridiplantae</taxon>
        <taxon>Streptophyta</taxon>
        <taxon>Embryophyta</taxon>
        <taxon>Tracheophyta</taxon>
        <taxon>Spermatophyta</taxon>
        <taxon>Magnoliopsida</taxon>
        <taxon>eudicotyledons</taxon>
        <taxon>Gunneridae</taxon>
        <taxon>Pentapetalae</taxon>
        <taxon>rosids</taxon>
        <taxon>malvids</taxon>
        <taxon>Myrtales</taxon>
        <taxon>Lythraceae</taxon>
        <taxon>Punica</taxon>
    </lineage>
</organism>
<feature type="domain" description="Reverse transcriptase zinc-binding" evidence="2">
    <location>
        <begin position="469"/>
        <end position="525"/>
    </location>
</feature>
<evidence type="ECO:0008006" key="5">
    <source>
        <dbReference type="Google" id="ProtNLM"/>
    </source>
</evidence>
<sequence>MRGQIRPENGGITRVFHKQSLVRNRPQKGPLNWRKVFPKVNQSLEFFEGVEHNNVKPPSELLQIGVEQWCHTLVGRFLGKAPEFGKSLLSPITEEEIKSALFLMGNDKSLCPDGFTVYFFKHAWKIVHKYFITAIQHYFSTSELHREVNFMIIALVPKKEKADRMKDFQPIPCCNVVYKCITKVIANRLKVVLPDIISLHQTAFVQGRKISDNVLLTHELIKQGITPRCAIKIDLMKDFDSLNWDFVLNNLEAMGFPSTFLRWIKRCITSPHFSVAINGSLAGYIVGQRGLRQGDPLSPYLFVIAMEVFSNLMNTTADEGRVDFHPRCGGKVNWETVCLPKTEGGLGVKDLALWNKLLGECSWNLRKLMQLRTLMAPYIHYRVGPDTSMSFWYDPWLPIGPLIHYCTRGLQCFPSLKEHATVSKVLAEGYWHWPRSSDPQAALIRDLAATIQPFGHDRVSWTPHKSKQFSIAKAWKCLRTRKLKMEWRNAVWFEGQFPRSSFVSWLCVQNRLATKDRLLKWGISLCGSGM</sequence>
<gene>
    <name evidence="3" type="ORF">CRG98_003343</name>
</gene>
<keyword evidence="4" id="KW-1185">Reference proteome</keyword>
<evidence type="ECO:0000259" key="1">
    <source>
        <dbReference type="Pfam" id="PF00078"/>
    </source>
</evidence>
<dbReference type="Pfam" id="PF13966">
    <property type="entry name" value="zf-RVT"/>
    <property type="match status" value="1"/>
</dbReference>
<dbReference type="STRING" id="22663.A0A2I0L6A4"/>
<dbReference type="EMBL" id="PGOL01000126">
    <property type="protein sequence ID" value="PKI76232.1"/>
    <property type="molecule type" value="Genomic_DNA"/>
</dbReference>
<dbReference type="AlphaFoldDB" id="A0A2I0L6A4"/>
<dbReference type="SUPFAM" id="SSF56672">
    <property type="entry name" value="DNA/RNA polymerases"/>
    <property type="match status" value="1"/>
</dbReference>
<accession>A0A2I0L6A4</accession>